<dbReference type="Gene3D" id="3.30.40.10">
    <property type="entry name" value="Zinc/RING finger domain, C3HC4 (zinc finger)"/>
    <property type="match status" value="1"/>
</dbReference>
<dbReference type="InterPro" id="IPR017455">
    <property type="entry name" value="Znf_FYVE-rel"/>
</dbReference>
<dbReference type="Pfam" id="PF01363">
    <property type="entry name" value="FYVE"/>
    <property type="match status" value="1"/>
</dbReference>
<evidence type="ECO:0000256" key="3">
    <source>
        <dbReference type="ARBA" id="ARBA00022833"/>
    </source>
</evidence>
<keyword evidence="2 4" id="KW-0863">Zinc-finger</keyword>
<dbReference type="EMBL" id="CYKH01000204">
    <property type="protein sequence ID" value="CUE86164.1"/>
    <property type="molecule type" value="Genomic_DNA"/>
</dbReference>
<evidence type="ECO:0000313" key="7">
    <source>
        <dbReference type="Proteomes" id="UP000051952"/>
    </source>
</evidence>
<dbReference type="InterPro" id="IPR011011">
    <property type="entry name" value="Znf_FYVE_PHD"/>
</dbReference>
<dbReference type="VEuPathDB" id="TriTrypDB:BSAL_03770"/>
<protein>
    <submittedName>
        <fullName evidence="6">Zinc finger protein, putative</fullName>
    </submittedName>
</protein>
<dbReference type="PANTHER" id="PTHR23164">
    <property type="entry name" value="EARLY ENDOSOME ANTIGEN 1"/>
    <property type="match status" value="1"/>
</dbReference>
<dbReference type="OrthoDB" id="660555at2759"/>
<dbReference type="Proteomes" id="UP000051952">
    <property type="component" value="Unassembled WGS sequence"/>
</dbReference>
<gene>
    <name evidence="6" type="ORF">BSAL_03770</name>
</gene>
<evidence type="ECO:0000256" key="2">
    <source>
        <dbReference type="ARBA" id="ARBA00022771"/>
    </source>
</evidence>
<dbReference type="GO" id="GO:0008270">
    <property type="term" value="F:zinc ion binding"/>
    <property type="evidence" value="ECO:0007669"/>
    <property type="project" value="UniProtKB-KW"/>
</dbReference>
<proteinExistence type="predicted"/>
<sequence length="299" mass="32594">MAVLRSIGRWKKDDEVSKCDGCSSAFGILVRRHHCRSCGGIFCNPCSSHALIIAVINPSETQRVCDSCHARLVSPAAAPRPVPEPVSVEPPIVKEHVQAACAVAEQPQSVEIDVVPPTDNMSESSMDSDDFDGPVDITSRIASALVVSSHCIASTGNLSFLSALQDGLKKVDADNVLSILIFVSPVQQHAMMVTFEPHETMGDLAARLAEFYFKLENPPFRRVTPEALDALRAKLRFTSEYQVIDPSTSATSVVTQCRNVVLSTPEVLAQQSTNTASERSLKDFWRSERSDQHEDASGW</sequence>
<name>A0A0S4INI3_BODSA</name>
<evidence type="ECO:0000313" key="6">
    <source>
        <dbReference type="EMBL" id="CUE86164.1"/>
    </source>
</evidence>
<reference evidence="7" key="1">
    <citation type="submission" date="2015-09" db="EMBL/GenBank/DDBJ databases">
        <authorList>
            <consortium name="Pathogen Informatics"/>
        </authorList>
    </citation>
    <scope>NUCLEOTIDE SEQUENCE [LARGE SCALE GENOMIC DNA]</scope>
    <source>
        <strain evidence="7">Lake Konstanz</strain>
    </source>
</reference>
<dbReference type="AlphaFoldDB" id="A0A0S4INI3"/>
<dbReference type="SMART" id="SM00064">
    <property type="entry name" value="FYVE"/>
    <property type="match status" value="1"/>
</dbReference>
<keyword evidence="1" id="KW-0479">Metal-binding</keyword>
<dbReference type="PANTHER" id="PTHR23164:SF30">
    <property type="entry name" value="EARLY ENDOSOME ANTIGEN 1"/>
    <property type="match status" value="1"/>
</dbReference>
<organism evidence="6 7">
    <name type="scientific">Bodo saltans</name>
    <name type="common">Flagellated protozoan</name>
    <dbReference type="NCBI Taxonomy" id="75058"/>
    <lineage>
        <taxon>Eukaryota</taxon>
        <taxon>Discoba</taxon>
        <taxon>Euglenozoa</taxon>
        <taxon>Kinetoplastea</taxon>
        <taxon>Metakinetoplastina</taxon>
        <taxon>Eubodonida</taxon>
        <taxon>Bodonidae</taxon>
        <taxon>Bodo</taxon>
    </lineage>
</organism>
<dbReference type="SUPFAM" id="SSF57903">
    <property type="entry name" value="FYVE/PHD zinc finger"/>
    <property type="match status" value="1"/>
</dbReference>
<dbReference type="OMA" id="CESDPLT"/>
<evidence type="ECO:0000256" key="1">
    <source>
        <dbReference type="ARBA" id="ARBA00022723"/>
    </source>
</evidence>
<keyword evidence="3" id="KW-0862">Zinc</keyword>
<evidence type="ECO:0000259" key="5">
    <source>
        <dbReference type="PROSITE" id="PS50178"/>
    </source>
</evidence>
<dbReference type="PROSITE" id="PS50178">
    <property type="entry name" value="ZF_FYVE"/>
    <property type="match status" value="1"/>
</dbReference>
<keyword evidence="7" id="KW-1185">Reference proteome</keyword>
<dbReference type="InterPro" id="IPR000306">
    <property type="entry name" value="Znf_FYVE"/>
</dbReference>
<feature type="domain" description="FYVE-type" evidence="5">
    <location>
        <begin position="13"/>
        <end position="73"/>
    </location>
</feature>
<dbReference type="InterPro" id="IPR013083">
    <property type="entry name" value="Znf_RING/FYVE/PHD"/>
</dbReference>
<accession>A0A0S4INI3</accession>
<evidence type="ECO:0000256" key="4">
    <source>
        <dbReference type="PROSITE-ProRule" id="PRU00091"/>
    </source>
</evidence>